<dbReference type="Proteomes" id="UP000813385">
    <property type="component" value="Unassembled WGS sequence"/>
</dbReference>
<gene>
    <name evidence="1" type="ORF">B0T11DRAFT_343693</name>
</gene>
<comment type="caution">
    <text evidence="1">The sequence shown here is derived from an EMBL/GenBank/DDBJ whole genome shotgun (WGS) entry which is preliminary data.</text>
</comment>
<sequence length="270" mass="30345">MDADIGSADTGQPSDPVDMGNTISFRHVIGVHHKYSSAKDFRKILVKIIDDLTSQRDDAQESNKAIRSFLNFDAPISDADCIKLNEELKKFFPFMVPKPPITMETIKIVHDILRDAVDPQPVNIEHVVRVGDGLDYAALKSFLDGCQVLVKPGDDRNKIKDRVECGLAWCKANLIDMPPPASWQLSTGDIPLTDIQKLLDKCLALLQEEDDEFNDFEKKLSDALGGLDSVETFTKSMERVLALEDSHNSQDLFIEVIRDMIMHKKHESTH</sequence>
<reference evidence="1" key="1">
    <citation type="journal article" date="2021" name="Nat. Commun.">
        <title>Genetic determinants of endophytism in the Arabidopsis root mycobiome.</title>
        <authorList>
            <person name="Mesny F."/>
            <person name="Miyauchi S."/>
            <person name="Thiergart T."/>
            <person name="Pickel B."/>
            <person name="Atanasova L."/>
            <person name="Karlsson M."/>
            <person name="Huettel B."/>
            <person name="Barry K.W."/>
            <person name="Haridas S."/>
            <person name="Chen C."/>
            <person name="Bauer D."/>
            <person name="Andreopoulos W."/>
            <person name="Pangilinan J."/>
            <person name="LaButti K."/>
            <person name="Riley R."/>
            <person name="Lipzen A."/>
            <person name="Clum A."/>
            <person name="Drula E."/>
            <person name="Henrissat B."/>
            <person name="Kohler A."/>
            <person name="Grigoriev I.V."/>
            <person name="Martin F.M."/>
            <person name="Hacquard S."/>
        </authorList>
    </citation>
    <scope>NUCLEOTIDE SEQUENCE</scope>
    <source>
        <strain evidence="1">MPI-CAGE-AT-0016</strain>
    </source>
</reference>
<protein>
    <submittedName>
        <fullName evidence="1">Uncharacterized protein</fullName>
    </submittedName>
</protein>
<proteinExistence type="predicted"/>
<evidence type="ECO:0000313" key="2">
    <source>
        <dbReference type="Proteomes" id="UP000813385"/>
    </source>
</evidence>
<name>A0A8K0WXX6_9PEZI</name>
<organism evidence="1 2">
    <name type="scientific">Plectosphaerella cucumerina</name>
    <dbReference type="NCBI Taxonomy" id="40658"/>
    <lineage>
        <taxon>Eukaryota</taxon>
        <taxon>Fungi</taxon>
        <taxon>Dikarya</taxon>
        <taxon>Ascomycota</taxon>
        <taxon>Pezizomycotina</taxon>
        <taxon>Sordariomycetes</taxon>
        <taxon>Hypocreomycetidae</taxon>
        <taxon>Glomerellales</taxon>
        <taxon>Plectosphaerellaceae</taxon>
        <taxon>Plectosphaerella</taxon>
    </lineage>
</organism>
<dbReference type="AlphaFoldDB" id="A0A8K0WXX6"/>
<dbReference type="EMBL" id="JAGPXD010000007">
    <property type="protein sequence ID" value="KAH7347565.1"/>
    <property type="molecule type" value="Genomic_DNA"/>
</dbReference>
<accession>A0A8K0WXX6</accession>
<evidence type="ECO:0000313" key="1">
    <source>
        <dbReference type="EMBL" id="KAH7347565.1"/>
    </source>
</evidence>
<keyword evidence="2" id="KW-1185">Reference proteome</keyword>